<dbReference type="InterPro" id="IPR047109">
    <property type="entry name" value="CAD-like"/>
</dbReference>
<evidence type="ECO:0000256" key="1">
    <source>
        <dbReference type="ARBA" id="ARBA00001947"/>
    </source>
</evidence>
<feature type="domain" description="Alcohol dehydrogenase-like C-terminal" evidence="11">
    <location>
        <begin position="198"/>
        <end position="324"/>
    </location>
</feature>
<evidence type="ECO:0000256" key="2">
    <source>
        <dbReference type="ARBA" id="ARBA00008072"/>
    </source>
</evidence>
<evidence type="ECO:0000256" key="10">
    <source>
        <dbReference type="ARBA" id="ARBA00050997"/>
    </source>
</evidence>
<comment type="cofactor">
    <cofactor evidence="1">
        <name>Zn(2+)</name>
        <dbReference type="ChEBI" id="CHEBI:29105"/>
    </cofactor>
</comment>
<reference evidence="13 14" key="1">
    <citation type="submission" date="2015-01" db="EMBL/GenBank/DDBJ databases">
        <title>The Genome Sequence of Exophiala xenobiotica CBS118157.</title>
        <authorList>
            <consortium name="The Broad Institute Genomics Platform"/>
            <person name="Cuomo C."/>
            <person name="de Hoog S."/>
            <person name="Gorbushina A."/>
            <person name="Stielow B."/>
            <person name="Teixiera M."/>
            <person name="Abouelleil A."/>
            <person name="Chapman S.B."/>
            <person name="Priest M."/>
            <person name="Young S.K."/>
            <person name="Wortman J."/>
            <person name="Nusbaum C."/>
            <person name="Birren B."/>
        </authorList>
    </citation>
    <scope>NUCLEOTIDE SEQUENCE [LARGE SCALE GENOMIC DNA]</scope>
    <source>
        <strain evidence="13 14">CBS 118157</strain>
    </source>
</reference>
<dbReference type="InterPro" id="IPR013149">
    <property type="entry name" value="ADH-like_C"/>
</dbReference>
<dbReference type="Proteomes" id="UP000054342">
    <property type="component" value="Unassembled WGS sequence"/>
</dbReference>
<feature type="domain" description="Alcohol dehydrogenase-like N-terminal" evidence="12">
    <location>
        <begin position="36"/>
        <end position="159"/>
    </location>
</feature>
<dbReference type="GO" id="GO:0008106">
    <property type="term" value="F:alcohol dehydrogenase (NADP+) activity"/>
    <property type="evidence" value="ECO:0007669"/>
    <property type="project" value="UniProtKB-EC"/>
</dbReference>
<keyword evidence="7" id="KW-0521">NADP</keyword>
<evidence type="ECO:0000313" key="13">
    <source>
        <dbReference type="EMBL" id="KIW58772.1"/>
    </source>
</evidence>
<gene>
    <name evidence="13" type="ORF">PV05_03270</name>
</gene>
<keyword evidence="14" id="KW-1185">Reference proteome</keyword>
<dbReference type="Gene3D" id="3.40.50.720">
    <property type="entry name" value="NAD(P)-binding Rossmann-like Domain"/>
    <property type="match status" value="1"/>
</dbReference>
<dbReference type="Gene3D" id="3.90.180.10">
    <property type="entry name" value="Medium-chain alcohol dehydrogenases, catalytic domain"/>
    <property type="match status" value="1"/>
</dbReference>
<comment type="subunit">
    <text evidence="3">Homodimer.</text>
</comment>
<dbReference type="SUPFAM" id="SSF51735">
    <property type="entry name" value="NAD(P)-binding Rossmann-fold domains"/>
    <property type="match status" value="1"/>
</dbReference>
<evidence type="ECO:0000259" key="12">
    <source>
        <dbReference type="Pfam" id="PF08240"/>
    </source>
</evidence>
<dbReference type="InterPro" id="IPR013154">
    <property type="entry name" value="ADH-like_N"/>
</dbReference>
<dbReference type="InterPro" id="IPR036291">
    <property type="entry name" value="NAD(P)-bd_dom_sf"/>
</dbReference>
<dbReference type="FunFam" id="3.40.50.720:FF:000158">
    <property type="entry name" value="Zinc-binding alcohol dehydrogenase"/>
    <property type="match status" value="1"/>
</dbReference>
<dbReference type="PANTHER" id="PTHR42683">
    <property type="entry name" value="ALDEHYDE REDUCTASE"/>
    <property type="match status" value="1"/>
</dbReference>
<dbReference type="OrthoDB" id="1879366at2759"/>
<evidence type="ECO:0000256" key="5">
    <source>
        <dbReference type="ARBA" id="ARBA00022723"/>
    </source>
</evidence>
<dbReference type="STRING" id="348802.A0A0D2D8V2"/>
<dbReference type="HOGENOM" id="CLU_026673_20_2_1"/>
<evidence type="ECO:0000256" key="8">
    <source>
        <dbReference type="ARBA" id="ARBA00023002"/>
    </source>
</evidence>
<evidence type="ECO:0000313" key="14">
    <source>
        <dbReference type="Proteomes" id="UP000054342"/>
    </source>
</evidence>
<keyword evidence="8" id="KW-0560">Oxidoreductase</keyword>
<keyword evidence="4" id="KW-0597">Phosphoprotein</keyword>
<dbReference type="RefSeq" id="XP_013319356.1">
    <property type="nucleotide sequence ID" value="XM_013463902.1"/>
</dbReference>
<evidence type="ECO:0000256" key="7">
    <source>
        <dbReference type="ARBA" id="ARBA00022857"/>
    </source>
</evidence>
<dbReference type="GO" id="GO:0046872">
    <property type="term" value="F:metal ion binding"/>
    <property type="evidence" value="ECO:0007669"/>
    <property type="project" value="UniProtKB-KW"/>
</dbReference>
<dbReference type="InterPro" id="IPR011032">
    <property type="entry name" value="GroES-like_sf"/>
</dbReference>
<protein>
    <recommendedName>
        <fullName evidence="9">alcohol dehydrogenase (NADP(+))</fullName>
        <ecNumber evidence="9">1.1.1.2</ecNumber>
    </recommendedName>
</protein>
<name>A0A0D2D8V2_9EURO</name>
<comment type="catalytic activity">
    <reaction evidence="10">
        <text>a primary alcohol + NADP(+) = an aldehyde + NADPH + H(+)</text>
        <dbReference type="Rhea" id="RHEA:15937"/>
        <dbReference type="ChEBI" id="CHEBI:15378"/>
        <dbReference type="ChEBI" id="CHEBI:15734"/>
        <dbReference type="ChEBI" id="CHEBI:17478"/>
        <dbReference type="ChEBI" id="CHEBI:57783"/>
        <dbReference type="ChEBI" id="CHEBI:58349"/>
        <dbReference type="EC" id="1.1.1.2"/>
    </reaction>
    <physiologicalReaction direction="left-to-right" evidence="10">
        <dbReference type="Rhea" id="RHEA:15938"/>
    </physiologicalReaction>
    <physiologicalReaction direction="right-to-left" evidence="10">
        <dbReference type="Rhea" id="RHEA:15939"/>
    </physiologicalReaction>
</comment>
<evidence type="ECO:0000256" key="4">
    <source>
        <dbReference type="ARBA" id="ARBA00022553"/>
    </source>
</evidence>
<dbReference type="Pfam" id="PF08240">
    <property type="entry name" value="ADH_N"/>
    <property type="match status" value="1"/>
</dbReference>
<dbReference type="EC" id="1.1.1.2" evidence="9"/>
<organism evidence="13 14">
    <name type="scientific">Exophiala xenobiotica</name>
    <dbReference type="NCBI Taxonomy" id="348802"/>
    <lineage>
        <taxon>Eukaryota</taxon>
        <taxon>Fungi</taxon>
        <taxon>Dikarya</taxon>
        <taxon>Ascomycota</taxon>
        <taxon>Pezizomycotina</taxon>
        <taxon>Eurotiomycetes</taxon>
        <taxon>Chaetothyriomycetidae</taxon>
        <taxon>Chaetothyriales</taxon>
        <taxon>Herpotrichiellaceae</taxon>
        <taxon>Exophiala</taxon>
    </lineage>
</organism>
<evidence type="ECO:0000256" key="3">
    <source>
        <dbReference type="ARBA" id="ARBA00011738"/>
    </source>
</evidence>
<evidence type="ECO:0000256" key="6">
    <source>
        <dbReference type="ARBA" id="ARBA00022833"/>
    </source>
</evidence>
<dbReference type="Pfam" id="PF00107">
    <property type="entry name" value="ADH_zinc_N"/>
    <property type="match status" value="1"/>
</dbReference>
<keyword evidence="6" id="KW-0862">Zinc</keyword>
<dbReference type="EMBL" id="KN847318">
    <property type="protein sequence ID" value="KIW58772.1"/>
    <property type="molecule type" value="Genomic_DNA"/>
</dbReference>
<dbReference type="GeneID" id="25325178"/>
<dbReference type="GO" id="GO:0006066">
    <property type="term" value="P:alcohol metabolic process"/>
    <property type="evidence" value="ECO:0007669"/>
    <property type="project" value="UniProtKB-ARBA"/>
</dbReference>
<dbReference type="CDD" id="cd05283">
    <property type="entry name" value="CAD1"/>
    <property type="match status" value="1"/>
</dbReference>
<evidence type="ECO:0000256" key="9">
    <source>
        <dbReference type="ARBA" id="ARBA00024074"/>
    </source>
</evidence>
<proteinExistence type="inferred from homology"/>
<evidence type="ECO:0000259" key="11">
    <source>
        <dbReference type="Pfam" id="PF00107"/>
    </source>
</evidence>
<sequence length="367" mass="39610">MTSSTDYKFMGWLGLDRDADNGKMVWQEYEPKAWEETDVDIQITHSDICGSDLHVLRSGWGPTPYPCCVGHEIVRRAVRVGSKVDGGTKVGDRVGVGAQADSCLGRVQGQCDECASGNEHFCARHVGTYGSFHLNGDKSYGGYALYNRTPSHFVFKIPDQIPSASAAVMLCAGITTYSPLKYFGCGPGKRVGVIGLGGLGQFVVLWAKALGAESVVAISRKESKKQDAIKMGADSYIATDDHPKWDTEFAGSFDLLISTISSSKMPVAGYLALLRRDGTLVQVGNADDGLSSVPAPGLNIGRKRLAGSMIGAPGEIREMLQLAATKNVKPWVEERPMKDANQAIVDMEKGKARYRYVLVNEDPSPHS</sequence>
<keyword evidence="5" id="KW-0479">Metal-binding</keyword>
<dbReference type="SUPFAM" id="SSF50129">
    <property type="entry name" value="GroES-like"/>
    <property type="match status" value="1"/>
</dbReference>
<comment type="similarity">
    <text evidence="2">Belongs to the zinc-containing alcohol dehydrogenase family.</text>
</comment>
<accession>A0A0D2D8V2</accession>
<dbReference type="AlphaFoldDB" id="A0A0D2D8V2"/>